<accession>A0A4E0R7J1</accession>
<keyword evidence="2" id="KW-1185">Reference proteome</keyword>
<name>A0A4E0R7J1_FASHE</name>
<gene>
    <name evidence="1" type="ORF">D915_007162</name>
</gene>
<dbReference type="EMBL" id="JXXN02003003">
    <property type="protein sequence ID" value="THD22094.1"/>
    <property type="molecule type" value="Genomic_DNA"/>
</dbReference>
<proteinExistence type="predicted"/>
<comment type="caution">
    <text evidence="1">The sequence shown here is derived from an EMBL/GenBank/DDBJ whole genome shotgun (WGS) entry which is preliminary data.</text>
</comment>
<protein>
    <submittedName>
        <fullName evidence="1">Uncharacterized protein</fullName>
    </submittedName>
</protein>
<sequence length="561" mass="63852">MSIQLNEVTTNQSRATANQVNAFHCAIGPRNPPASPRSIIASTCTRYSTVEQAPLYPVTLICAVTWLILMQTIPLEARLVYPLWKSFSPLSLSTLQQLGEDRLKQGSVIPRIFDAIEFAAVQERSDPLMLQYSLGNNSSPWITITPCTGPLDGIKFSQSAIYHKKWKESLRFAFQLASSKSGERKETSRKAGGIWIEPFPGEEHPPNHTLSVDETELSNFYQSRVHYSRSNYSRDTMNIRLFGRTGDAYMVRVSTRSSPFHKLDGYLKPPKSSTISVCVQSRSSDTLEVRWNPAVTEDVRPTYCVAVNTQENLPYRCSALARLNPVNDVQFHRPRWFRETDHLRSDLIKPSVYHCVNSTEAQIKLPTQLAQLVTSPPTNSSPVKLYVNVYVINIRTELSASYEPSIQQLPLHTCQFIRRTSSRIPVRVNSSPNYLAWNAEAIFKWPTSIPPAQLFFQPCQLGKSGQDHYTVHLYEMQQAHRHLERELFQININKSRITKVTNQLHPGSYRLYMQGPARFKSGEHVARFFFLTEQSNLLPKRSTLTGKFSGDIVFIILLRLT</sequence>
<reference evidence="1" key="1">
    <citation type="submission" date="2019-03" db="EMBL/GenBank/DDBJ databases">
        <title>Improved annotation for the trematode Fasciola hepatica.</title>
        <authorList>
            <person name="Choi Y.-J."/>
            <person name="Martin J."/>
            <person name="Mitreva M."/>
        </authorList>
    </citation>
    <scope>NUCLEOTIDE SEQUENCE [LARGE SCALE GENOMIC DNA]</scope>
</reference>
<evidence type="ECO:0000313" key="1">
    <source>
        <dbReference type="EMBL" id="THD22094.1"/>
    </source>
</evidence>
<organism evidence="1 2">
    <name type="scientific">Fasciola hepatica</name>
    <name type="common">Liver fluke</name>
    <dbReference type="NCBI Taxonomy" id="6192"/>
    <lineage>
        <taxon>Eukaryota</taxon>
        <taxon>Metazoa</taxon>
        <taxon>Spiralia</taxon>
        <taxon>Lophotrochozoa</taxon>
        <taxon>Platyhelminthes</taxon>
        <taxon>Trematoda</taxon>
        <taxon>Digenea</taxon>
        <taxon>Plagiorchiida</taxon>
        <taxon>Echinostomata</taxon>
        <taxon>Echinostomatoidea</taxon>
        <taxon>Fasciolidae</taxon>
        <taxon>Fasciola</taxon>
    </lineage>
</organism>
<dbReference type="Proteomes" id="UP000230066">
    <property type="component" value="Unassembled WGS sequence"/>
</dbReference>
<evidence type="ECO:0000313" key="2">
    <source>
        <dbReference type="Proteomes" id="UP000230066"/>
    </source>
</evidence>
<dbReference type="AlphaFoldDB" id="A0A4E0R7J1"/>